<dbReference type="RefSeq" id="WP_382351940.1">
    <property type="nucleotide sequence ID" value="NZ_JBHSMC010000014.1"/>
</dbReference>
<sequence>MKKVIFIICISLVLIVGCNKPNVTTWTEAQGIANDMVENDENANIFMFNDRVYELYSSDVHDTSIEKIGEIQNVYSPGDTFQNGTATKLPIDARIYSTSIESNSDFLLVKIDGKWFEYKSVPQG</sequence>
<gene>
    <name evidence="1" type="ORF">ACFPM4_12130</name>
</gene>
<dbReference type="Proteomes" id="UP001596147">
    <property type="component" value="Unassembled WGS sequence"/>
</dbReference>
<protein>
    <submittedName>
        <fullName evidence="1">Uncharacterized protein</fullName>
    </submittedName>
</protein>
<dbReference type="PROSITE" id="PS51257">
    <property type="entry name" value="PROKAR_LIPOPROTEIN"/>
    <property type="match status" value="1"/>
</dbReference>
<organism evidence="1 2">
    <name type="scientific">Lederbergia graminis</name>
    <dbReference type="NCBI Taxonomy" id="735518"/>
    <lineage>
        <taxon>Bacteria</taxon>
        <taxon>Bacillati</taxon>
        <taxon>Bacillota</taxon>
        <taxon>Bacilli</taxon>
        <taxon>Bacillales</taxon>
        <taxon>Bacillaceae</taxon>
        <taxon>Lederbergia</taxon>
    </lineage>
</organism>
<keyword evidence="2" id="KW-1185">Reference proteome</keyword>
<accession>A0ABW0LHU9</accession>
<comment type="caution">
    <text evidence="1">The sequence shown here is derived from an EMBL/GenBank/DDBJ whole genome shotgun (WGS) entry which is preliminary data.</text>
</comment>
<evidence type="ECO:0000313" key="1">
    <source>
        <dbReference type="EMBL" id="MFC5465499.1"/>
    </source>
</evidence>
<dbReference type="EMBL" id="JBHSMC010000014">
    <property type="protein sequence ID" value="MFC5465499.1"/>
    <property type="molecule type" value="Genomic_DNA"/>
</dbReference>
<proteinExistence type="predicted"/>
<name>A0ABW0LHU9_9BACI</name>
<reference evidence="2" key="1">
    <citation type="journal article" date="2019" name="Int. J. Syst. Evol. Microbiol.">
        <title>The Global Catalogue of Microorganisms (GCM) 10K type strain sequencing project: providing services to taxonomists for standard genome sequencing and annotation.</title>
        <authorList>
            <consortium name="The Broad Institute Genomics Platform"/>
            <consortium name="The Broad Institute Genome Sequencing Center for Infectious Disease"/>
            <person name="Wu L."/>
            <person name="Ma J."/>
        </authorList>
    </citation>
    <scope>NUCLEOTIDE SEQUENCE [LARGE SCALE GENOMIC DNA]</scope>
    <source>
        <strain evidence="2">CGMCC 1.12237</strain>
    </source>
</reference>
<evidence type="ECO:0000313" key="2">
    <source>
        <dbReference type="Proteomes" id="UP001596147"/>
    </source>
</evidence>